<evidence type="ECO:0000313" key="9">
    <source>
        <dbReference type="Proteomes" id="UP000318578"/>
    </source>
</evidence>
<evidence type="ECO:0000256" key="6">
    <source>
        <dbReference type="SAM" id="MobiDB-lite"/>
    </source>
</evidence>
<evidence type="ECO:0000256" key="3">
    <source>
        <dbReference type="ARBA" id="ARBA00022692"/>
    </source>
</evidence>
<feature type="transmembrane region" description="Helical" evidence="7">
    <location>
        <begin position="306"/>
        <end position="339"/>
    </location>
</feature>
<evidence type="ECO:0000256" key="5">
    <source>
        <dbReference type="ARBA" id="ARBA00023136"/>
    </source>
</evidence>
<comment type="caution">
    <text evidence="8">The sequence shown here is derived from an EMBL/GenBank/DDBJ whole genome shotgun (WGS) entry which is preliminary data.</text>
</comment>
<feature type="region of interest" description="Disordered" evidence="6">
    <location>
        <begin position="1"/>
        <end position="29"/>
    </location>
</feature>
<keyword evidence="9" id="KW-1185">Reference proteome</keyword>
<dbReference type="GO" id="GO:0005886">
    <property type="term" value="C:plasma membrane"/>
    <property type="evidence" value="ECO:0007669"/>
    <property type="project" value="UniProtKB-SubCell"/>
</dbReference>
<feature type="compositionally biased region" description="Basic residues" evidence="6">
    <location>
        <begin position="1"/>
        <end position="11"/>
    </location>
</feature>
<feature type="transmembrane region" description="Helical" evidence="7">
    <location>
        <begin position="71"/>
        <end position="94"/>
    </location>
</feature>
<keyword evidence="3 7" id="KW-0812">Transmembrane</keyword>
<dbReference type="Pfam" id="PF13520">
    <property type="entry name" value="AA_permease_2"/>
    <property type="match status" value="1"/>
</dbReference>
<dbReference type="EMBL" id="VJZA01000008">
    <property type="protein sequence ID" value="TVT24081.1"/>
    <property type="molecule type" value="Genomic_DNA"/>
</dbReference>
<dbReference type="InterPro" id="IPR050367">
    <property type="entry name" value="APC_superfamily"/>
</dbReference>
<dbReference type="PIRSF" id="PIRSF006060">
    <property type="entry name" value="AA_transporter"/>
    <property type="match status" value="1"/>
</dbReference>
<feature type="transmembrane region" description="Helical" evidence="7">
    <location>
        <begin position="360"/>
        <end position="382"/>
    </location>
</feature>
<organism evidence="8 9">
    <name type="scientific">Amycolatopsis acidiphila</name>
    <dbReference type="NCBI Taxonomy" id="715473"/>
    <lineage>
        <taxon>Bacteria</taxon>
        <taxon>Bacillati</taxon>
        <taxon>Actinomycetota</taxon>
        <taxon>Actinomycetes</taxon>
        <taxon>Pseudonocardiales</taxon>
        <taxon>Pseudonocardiaceae</taxon>
        <taxon>Amycolatopsis</taxon>
    </lineage>
</organism>
<evidence type="ECO:0000313" key="8">
    <source>
        <dbReference type="EMBL" id="TVT24081.1"/>
    </source>
</evidence>
<keyword evidence="4 7" id="KW-1133">Transmembrane helix</keyword>
<evidence type="ECO:0000256" key="4">
    <source>
        <dbReference type="ARBA" id="ARBA00022989"/>
    </source>
</evidence>
<feature type="transmembrane region" description="Helical" evidence="7">
    <location>
        <begin position="262"/>
        <end position="286"/>
    </location>
</feature>
<gene>
    <name evidence="8" type="ORF">FNH06_07715</name>
</gene>
<dbReference type="PANTHER" id="PTHR42770">
    <property type="entry name" value="AMINO ACID TRANSPORTER-RELATED"/>
    <property type="match status" value="1"/>
</dbReference>
<feature type="transmembrane region" description="Helical" evidence="7">
    <location>
        <begin position="38"/>
        <end position="59"/>
    </location>
</feature>
<dbReference type="AlphaFoldDB" id="A0A558AIR3"/>
<dbReference type="InterPro" id="IPR002293">
    <property type="entry name" value="AA/rel_permease1"/>
</dbReference>
<feature type="transmembrane region" description="Helical" evidence="7">
    <location>
        <begin position="184"/>
        <end position="203"/>
    </location>
</feature>
<evidence type="ECO:0000256" key="7">
    <source>
        <dbReference type="SAM" id="Phobius"/>
    </source>
</evidence>
<name>A0A558AIR3_9PSEU</name>
<feature type="transmembrane region" description="Helical" evidence="7">
    <location>
        <begin position="452"/>
        <end position="473"/>
    </location>
</feature>
<protein>
    <submittedName>
        <fullName evidence="8">APC family permease</fullName>
    </submittedName>
</protein>
<keyword evidence="2" id="KW-1003">Cell membrane</keyword>
<proteinExistence type="predicted"/>
<accession>A0A558AIR3</accession>
<reference evidence="8 9" key="1">
    <citation type="submission" date="2019-07" db="EMBL/GenBank/DDBJ databases">
        <title>New species of Amycolatopsis and Streptomyces.</title>
        <authorList>
            <person name="Duangmal K."/>
            <person name="Teo W.F.A."/>
            <person name="Lipun K."/>
        </authorList>
    </citation>
    <scope>NUCLEOTIDE SEQUENCE [LARGE SCALE GENOMIC DNA]</scope>
    <source>
        <strain evidence="8 9">JCM 30562</strain>
    </source>
</reference>
<feature type="transmembrane region" description="Helical" evidence="7">
    <location>
        <begin position="155"/>
        <end position="172"/>
    </location>
</feature>
<evidence type="ECO:0000256" key="1">
    <source>
        <dbReference type="ARBA" id="ARBA00004651"/>
    </source>
</evidence>
<feature type="transmembrane region" description="Helical" evidence="7">
    <location>
        <begin position="115"/>
        <end position="135"/>
    </location>
</feature>
<feature type="transmembrane region" description="Helical" evidence="7">
    <location>
        <begin position="223"/>
        <end position="241"/>
    </location>
</feature>
<dbReference type="Gene3D" id="1.20.1740.10">
    <property type="entry name" value="Amino acid/polyamine transporter I"/>
    <property type="match status" value="1"/>
</dbReference>
<sequence length="511" mass="54216">MESGRRIRRAKGTAVSRETRSATPVEGELPQGRLRGGAIGALGAAVVSMAFMGPATSVAFNTAPGAAKTGFALPVGIVLALLVCLITASTVSAFSGKLPSAGFAFTFNSHAYGKGTGFVSGWLLALAYGAVGPMLFSAMGSFGSQFLSDQFHWRVPWWVISALVLLIIWFVGSRGITSSVKTALIFLVLELGVLLALFGTVIGRGGDSGNSLGPFDPANSLTGTSGIGFGMLWGVLMFVGFESAGTLGEETRNPRRNVPRALFTAVITVGVLYVLSGYVAAIGFGAGHADALAADTSPWSTLSDRYWGRGVAWLFTLTVLNSQFANALSGSTGAVRIIFSLGREGLLSRRLGRTNDRDSPVRAWMTYIGLSAVVTFVVGWLIGPLGTYNLLGSLLGLGIVVLYILMNIGVIRYFWRHHRAEFSVLRHGVLPAAGSVLMLLPIYGLLWPVPSWPYNLVPYILLVWVLIGIGYFVHVRRHKPAVVEAMGRVWEADSTPPPSEATGADQGLSCD</sequence>
<dbReference type="OrthoDB" id="4568421at2"/>
<dbReference type="Proteomes" id="UP000318578">
    <property type="component" value="Unassembled WGS sequence"/>
</dbReference>
<dbReference type="GO" id="GO:0022857">
    <property type="term" value="F:transmembrane transporter activity"/>
    <property type="evidence" value="ECO:0007669"/>
    <property type="project" value="InterPro"/>
</dbReference>
<keyword evidence="5 7" id="KW-0472">Membrane</keyword>
<dbReference type="PANTHER" id="PTHR42770:SF7">
    <property type="entry name" value="MEMBRANE PROTEIN"/>
    <property type="match status" value="1"/>
</dbReference>
<feature type="region of interest" description="Disordered" evidence="6">
    <location>
        <begin position="491"/>
        <end position="511"/>
    </location>
</feature>
<feature type="transmembrane region" description="Helical" evidence="7">
    <location>
        <begin position="394"/>
        <end position="415"/>
    </location>
</feature>
<comment type="subcellular location">
    <subcellularLocation>
        <location evidence="1">Cell membrane</location>
        <topology evidence="1">Multi-pass membrane protein</topology>
    </subcellularLocation>
</comment>
<feature type="transmembrane region" description="Helical" evidence="7">
    <location>
        <begin position="427"/>
        <end position="446"/>
    </location>
</feature>
<evidence type="ECO:0000256" key="2">
    <source>
        <dbReference type="ARBA" id="ARBA00022475"/>
    </source>
</evidence>